<reference evidence="10" key="1">
    <citation type="submission" date="2021-01" db="EMBL/GenBank/DDBJ databases">
        <title>Genomic Encyclopedia of Type Strains, Phase IV (KMG-IV): sequencing the most valuable type-strain genomes for metagenomic binning, comparative biology and taxonomic classification.</title>
        <authorList>
            <person name="Goeker M."/>
        </authorList>
    </citation>
    <scope>NUCLEOTIDE SEQUENCE</scope>
    <source>
        <strain evidence="10">DSM 21943</strain>
    </source>
</reference>
<evidence type="ECO:0000259" key="8">
    <source>
        <dbReference type="Pfam" id="PF02687"/>
    </source>
</evidence>
<evidence type="ECO:0000256" key="5">
    <source>
        <dbReference type="ARBA" id="ARBA00023136"/>
    </source>
</evidence>
<keyword evidence="2" id="KW-1003">Cell membrane</keyword>
<dbReference type="Pfam" id="PF12704">
    <property type="entry name" value="MacB_PCD"/>
    <property type="match status" value="1"/>
</dbReference>
<dbReference type="PANTHER" id="PTHR30572">
    <property type="entry name" value="MEMBRANE COMPONENT OF TRANSPORTER-RELATED"/>
    <property type="match status" value="1"/>
</dbReference>
<dbReference type="InterPro" id="IPR050250">
    <property type="entry name" value="Macrolide_Exporter_MacB"/>
</dbReference>
<evidence type="ECO:0000259" key="9">
    <source>
        <dbReference type="Pfam" id="PF12704"/>
    </source>
</evidence>
<dbReference type="Pfam" id="PF02687">
    <property type="entry name" value="FtsX"/>
    <property type="match status" value="1"/>
</dbReference>
<gene>
    <name evidence="10" type="ORF">JOC54_001753</name>
</gene>
<name>A0ABS2SW82_9BACI</name>
<evidence type="ECO:0000313" key="11">
    <source>
        <dbReference type="Proteomes" id="UP001179280"/>
    </source>
</evidence>
<dbReference type="InterPro" id="IPR025857">
    <property type="entry name" value="MacB_PCD"/>
</dbReference>
<evidence type="ECO:0000256" key="4">
    <source>
        <dbReference type="ARBA" id="ARBA00022989"/>
    </source>
</evidence>
<feature type="transmembrane region" description="Helical" evidence="7">
    <location>
        <begin position="319"/>
        <end position="348"/>
    </location>
</feature>
<accession>A0ABS2SW82</accession>
<feature type="domain" description="ABC3 transporter permease C-terminal" evidence="8">
    <location>
        <begin position="278"/>
        <end position="390"/>
    </location>
</feature>
<keyword evidence="4 7" id="KW-1133">Transmembrane helix</keyword>
<comment type="similarity">
    <text evidence="6">Belongs to the ABC-4 integral membrane protein family.</text>
</comment>
<proteinExistence type="inferred from homology"/>
<dbReference type="InterPro" id="IPR003838">
    <property type="entry name" value="ABC3_permease_C"/>
</dbReference>
<comment type="caution">
    <text evidence="10">The sequence shown here is derived from an EMBL/GenBank/DDBJ whole genome shotgun (WGS) entry which is preliminary data.</text>
</comment>
<dbReference type="Proteomes" id="UP001179280">
    <property type="component" value="Unassembled WGS sequence"/>
</dbReference>
<protein>
    <submittedName>
        <fullName evidence="10">ABC transport system permease protein</fullName>
    </submittedName>
</protein>
<evidence type="ECO:0000256" key="2">
    <source>
        <dbReference type="ARBA" id="ARBA00022475"/>
    </source>
</evidence>
<feature type="transmembrane region" description="Helical" evidence="7">
    <location>
        <begin position="360"/>
        <end position="380"/>
    </location>
</feature>
<feature type="domain" description="MacB-like periplasmic core" evidence="9">
    <location>
        <begin position="22"/>
        <end position="236"/>
    </location>
</feature>
<keyword evidence="5 7" id="KW-0472">Membrane</keyword>
<sequence>MNIIENIKMAFSSIASQKTRALLTTLGIIIGVAAVIIVVAIGQGAEQKLKAQIIGVENIRQIYFEPSELDYEENPSVWYGAQFTERDIEAIQQLPNVQAVEASAYDYRSIMAGDEQYETEVYGINIHYLDLYGHMAAEGELLKPIDFIAGTRKAVLSSQLAESLFPYESAVGQTIKVGAYPIDIVGVLAPSESILSYDFEQLLMPHETWKQIFFREGFSAVSIQSETVQDVEMAVSEAIFTLNENHETIDAYQSHDASQFIEADTSITQMLTLIIGGIAGISLLVGGIGVMNIMLVSVTERTREIGIRKSMGATRGQILFQFLIESIVLTVLGGLIGILLGALMVYLIGNGFELEVNLSLTVILIAALFSLAVGIVFGLLPANKAAKLDPVDSLRYE</sequence>
<comment type="subcellular location">
    <subcellularLocation>
        <location evidence="1">Cell membrane</location>
        <topology evidence="1">Multi-pass membrane protein</topology>
    </subcellularLocation>
</comment>
<evidence type="ECO:0000256" key="7">
    <source>
        <dbReference type="SAM" id="Phobius"/>
    </source>
</evidence>
<dbReference type="EMBL" id="JAFBCV010000004">
    <property type="protein sequence ID" value="MBM7838497.1"/>
    <property type="molecule type" value="Genomic_DNA"/>
</dbReference>
<feature type="transmembrane region" description="Helical" evidence="7">
    <location>
        <begin position="21"/>
        <end position="42"/>
    </location>
</feature>
<organism evidence="10 11">
    <name type="scientific">Shouchella xiaoxiensis</name>
    <dbReference type="NCBI Taxonomy" id="766895"/>
    <lineage>
        <taxon>Bacteria</taxon>
        <taxon>Bacillati</taxon>
        <taxon>Bacillota</taxon>
        <taxon>Bacilli</taxon>
        <taxon>Bacillales</taxon>
        <taxon>Bacillaceae</taxon>
        <taxon>Shouchella</taxon>
    </lineage>
</organism>
<evidence type="ECO:0000256" key="1">
    <source>
        <dbReference type="ARBA" id="ARBA00004651"/>
    </source>
</evidence>
<feature type="transmembrane region" description="Helical" evidence="7">
    <location>
        <begin position="270"/>
        <end position="298"/>
    </location>
</feature>
<keyword evidence="3 7" id="KW-0812">Transmembrane</keyword>
<evidence type="ECO:0000256" key="6">
    <source>
        <dbReference type="ARBA" id="ARBA00038076"/>
    </source>
</evidence>
<evidence type="ECO:0000313" key="10">
    <source>
        <dbReference type="EMBL" id="MBM7838497.1"/>
    </source>
</evidence>
<keyword evidence="11" id="KW-1185">Reference proteome</keyword>
<dbReference type="RefSeq" id="WP_204465688.1">
    <property type="nucleotide sequence ID" value="NZ_JAFBCV010000004.1"/>
</dbReference>
<dbReference type="PANTHER" id="PTHR30572:SF4">
    <property type="entry name" value="ABC TRANSPORTER PERMEASE YTRF"/>
    <property type="match status" value="1"/>
</dbReference>
<evidence type="ECO:0000256" key="3">
    <source>
        <dbReference type="ARBA" id="ARBA00022692"/>
    </source>
</evidence>